<dbReference type="SMART" id="SM00850">
    <property type="entry name" value="LytTR"/>
    <property type="match status" value="1"/>
</dbReference>
<keyword evidence="1" id="KW-1133">Transmembrane helix</keyword>
<protein>
    <submittedName>
        <fullName evidence="3">LytTR family transcriptional regulator</fullName>
    </submittedName>
</protein>
<evidence type="ECO:0000259" key="2">
    <source>
        <dbReference type="PROSITE" id="PS50930"/>
    </source>
</evidence>
<feature type="transmembrane region" description="Helical" evidence="1">
    <location>
        <begin position="91"/>
        <end position="110"/>
    </location>
</feature>
<keyword evidence="1" id="KW-0472">Membrane</keyword>
<feature type="transmembrane region" description="Helical" evidence="1">
    <location>
        <begin position="45"/>
        <end position="70"/>
    </location>
</feature>
<dbReference type="PROSITE" id="PS50930">
    <property type="entry name" value="HTH_LYTTR"/>
    <property type="match status" value="1"/>
</dbReference>
<organism evidence="3 4">
    <name type="scientific">Xylanibacter brevis</name>
    <dbReference type="NCBI Taxonomy" id="83231"/>
    <lineage>
        <taxon>Bacteria</taxon>
        <taxon>Pseudomonadati</taxon>
        <taxon>Bacteroidota</taxon>
        <taxon>Bacteroidia</taxon>
        <taxon>Bacteroidales</taxon>
        <taxon>Prevotellaceae</taxon>
        <taxon>Xylanibacter</taxon>
    </lineage>
</organism>
<dbReference type="InterPro" id="IPR007492">
    <property type="entry name" value="LytTR_DNA-bd_dom"/>
</dbReference>
<dbReference type="InterPro" id="IPR046947">
    <property type="entry name" value="LytR-like"/>
</dbReference>
<keyword evidence="4" id="KW-1185">Reference proteome</keyword>
<comment type="caution">
    <text evidence="3">The sequence shown here is derived from an EMBL/GenBank/DDBJ whole genome shotgun (WGS) entry which is preliminary data.</text>
</comment>
<feature type="transmembrane region" description="Helical" evidence="1">
    <location>
        <begin position="12"/>
        <end position="33"/>
    </location>
</feature>
<reference evidence="3 4" key="1">
    <citation type="submission" date="2020-12" db="EMBL/GenBank/DDBJ databases">
        <title>Whole genome sequences of gut porcine anaerobes.</title>
        <authorList>
            <person name="Kubasova T."/>
            <person name="Jahodarova E."/>
            <person name="Rychlik I."/>
        </authorList>
    </citation>
    <scope>NUCLEOTIDE SEQUENCE [LARGE SCALE GENOMIC DNA]</scope>
    <source>
        <strain evidence="3 4">An925</strain>
    </source>
</reference>
<sequence length="319" mass="37130">MMKRQLKEPINIRIIHESVYAGIFVFLLLWLTMPFNVETIHEGRPLFFLAQSVITTAVSMITCIFTAHILHMPMDPKLPLNTVHRNSIVNYIINIPILALALTLFGGFFFCNNPIEPWWHGGQFHFDYFFDYIYYVSATCIFLYIGTYVRNRNWHLRHQLEEVRTINALLEERQKAIAEQTEKEDETSDNTPCEEVRQCHLVGATGNSTLILPPSNIIYVESMSNYANICYMESDEVRHKMMRITLKQIMESIGSEPFMVQCHRAFIVNLNFVVSMSNRNSAYQLQIFGTDKPIPVSRNNTSVVKEKLLLNTETQRHRE</sequence>
<dbReference type="Gene3D" id="2.40.50.1020">
    <property type="entry name" value="LytTr DNA-binding domain"/>
    <property type="match status" value="1"/>
</dbReference>
<gene>
    <name evidence="3" type="ORF">I6E12_11345</name>
</gene>
<dbReference type="EMBL" id="JADYTN010000033">
    <property type="protein sequence ID" value="MCF2564694.1"/>
    <property type="molecule type" value="Genomic_DNA"/>
</dbReference>
<dbReference type="Proteomes" id="UP001200470">
    <property type="component" value="Unassembled WGS sequence"/>
</dbReference>
<name>A0ABS9CKI0_9BACT</name>
<keyword evidence="1" id="KW-0812">Transmembrane</keyword>
<feature type="transmembrane region" description="Helical" evidence="1">
    <location>
        <begin position="132"/>
        <end position="149"/>
    </location>
</feature>
<proteinExistence type="predicted"/>
<dbReference type="RefSeq" id="WP_301638595.1">
    <property type="nucleotide sequence ID" value="NZ_JADYTN010000033.1"/>
</dbReference>
<dbReference type="PANTHER" id="PTHR37299:SF1">
    <property type="entry name" value="STAGE 0 SPORULATION PROTEIN A HOMOLOG"/>
    <property type="match status" value="1"/>
</dbReference>
<evidence type="ECO:0000313" key="4">
    <source>
        <dbReference type="Proteomes" id="UP001200470"/>
    </source>
</evidence>
<evidence type="ECO:0000313" key="3">
    <source>
        <dbReference type="EMBL" id="MCF2564694.1"/>
    </source>
</evidence>
<evidence type="ECO:0000256" key="1">
    <source>
        <dbReference type="SAM" id="Phobius"/>
    </source>
</evidence>
<accession>A0ABS9CKI0</accession>
<dbReference type="Pfam" id="PF04397">
    <property type="entry name" value="LytTR"/>
    <property type="match status" value="1"/>
</dbReference>
<dbReference type="PANTHER" id="PTHR37299">
    <property type="entry name" value="TRANSCRIPTIONAL REGULATOR-RELATED"/>
    <property type="match status" value="1"/>
</dbReference>
<feature type="domain" description="HTH LytTR-type" evidence="2">
    <location>
        <begin position="201"/>
        <end position="310"/>
    </location>
</feature>